<comment type="caution">
    <text evidence="2">The sequence shown here is derived from an EMBL/GenBank/DDBJ whole genome shotgun (WGS) entry which is preliminary data.</text>
</comment>
<evidence type="ECO:0000313" key="2">
    <source>
        <dbReference type="EMBL" id="MDC3420889.1"/>
    </source>
</evidence>
<accession>A0A9X3WPA9</accession>
<feature type="domain" description="N-acetyltransferase" evidence="1">
    <location>
        <begin position="17"/>
        <end position="181"/>
    </location>
</feature>
<dbReference type="GO" id="GO:0016747">
    <property type="term" value="F:acyltransferase activity, transferring groups other than amino-acyl groups"/>
    <property type="evidence" value="ECO:0007669"/>
    <property type="project" value="InterPro"/>
</dbReference>
<organism evidence="2 3">
    <name type="scientific">Aquibacillus koreensis</name>
    <dbReference type="NCBI Taxonomy" id="279446"/>
    <lineage>
        <taxon>Bacteria</taxon>
        <taxon>Bacillati</taxon>
        <taxon>Bacillota</taxon>
        <taxon>Bacilli</taxon>
        <taxon>Bacillales</taxon>
        <taxon>Bacillaceae</taxon>
        <taxon>Aquibacillus</taxon>
    </lineage>
</organism>
<dbReference type="Gene3D" id="3.40.630.30">
    <property type="match status" value="1"/>
</dbReference>
<evidence type="ECO:0000313" key="3">
    <source>
        <dbReference type="Proteomes" id="UP001145072"/>
    </source>
</evidence>
<gene>
    <name evidence="2" type="ORF">NC661_10970</name>
</gene>
<dbReference type="PANTHER" id="PTHR43610:SF1">
    <property type="entry name" value="N-ACETYLTRANSFERASE DOMAIN-CONTAINING PROTEIN"/>
    <property type="match status" value="1"/>
</dbReference>
<dbReference type="PANTHER" id="PTHR43610">
    <property type="entry name" value="BLL6696 PROTEIN"/>
    <property type="match status" value="1"/>
</dbReference>
<dbReference type="AlphaFoldDB" id="A0A9X3WPA9"/>
<protein>
    <submittedName>
        <fullName evidence="2">GNAT family N-acetyltransferase</fullName>
    </submittedName>
</protein>
<keyword evidence="3" id="KW-1185">Reference proteome</keyword>
<dbReference type="InterPro" id="IPR000182">
    <property type="entry name" value="GNAT_dom"/>
</dbReference>
<reference evidence="2" key="1">
    <citation type="submission" date="2022-06" db="EMBL/GenBank/DDBJ databases">
        <title>Aquibacillus sp. a new bacterium isolated from soil saline samples.</title>
        <authorList>
            <person name="Galisteo C."/>
            <person name="De La Haba R."/>
            <person name="Sanchez-Porro C."/>
            <person name="Ventosa A."/>
        </authorList>
    </citation>
    <scope>NUCLEOTIDE SEQUENCE</scope>
    <source>
        <strain evidence="2">JCM 12387</strain>
    </source>
</reference>
<dbReference type="InterPro" id="IPR016181">
    <property type="entry name" value="Acyl_CoA_acyltransferase"/>
</dbReference>
<dbReference type="Proteomes" id="UP001145072">
    <property type="component" value="Unassembled WGS sequence"/>
</dbReference>
<sequence>MTDAFFNKEIILENDRVKLIPFDGSYKDQLKQIIFDEDIHFTVACKTDNDVDQYIEETLDQRRLKKAYPFLIIDKNTNKVAGATRYGNIQFNNKRLEIGWTWYGKLYRGTGLNSACKYELLTYAFEEMNFRRVQFSADIANIRSQKAIKKLGATQEGIFRANYIDASGLSRDDVYFSIIHTEWAEIKETRFK</sequence>
<dbReference type="Pfam" id="PF13302">
    <property type="entry name" value="Acetyltransf_3"/>
    <property type="match status" value="1"/>
</dbReference>
<evidence type="ECO:0000259" key="1">
    <source>
        <dbReference type="PROSITE" id="PS51186"/>
    </source>
</evidence>
<dbReference type="PROSITE" id="PS51186">
    <property type="entry name" value="GNAT"/>
    <property type="match status" value="1"/>
</dbReference>
<name>A0A9X3WPA9_9BACI</name>
<proteinExistence type="predicted"/>
<dbReference type="SUPFAM" id="SSF55729">
    <property type="entry name" value="Acyl-CoA N-acyltransferases (Nat)"/>
    <property type="match status" value="1"/>
</dbReference>
<dbReference type="RefSeq" id="WP_259872292.1">
    <property type="nucleotide sequence ID" value="NZ_JAMQJZ010000007.1"/>
</dbReference>
<dbReference type="EMBL" id="JAMQJZ010000007">
    <property type="protein sequence ID" value="MDC3420889.1"/>
    <property type="molecule type" value="Genomic_DNA"/>
</dbReference>